<evidence type="ECO:0000256" key="5">
    <source>
        <dbReference type="ARBA" id="ARBA00022801"/>
    </source>
</evidence>
<reference evidence="12" key="1">
    <citation type="journal article" date="2020" name="Cell">
        <title>Large-Scale Comparative Analyses of Tick Genomes Elucidate Their Genetic Diversity and Vector Capacities.</title>
        <authorList>
            <consortium name="Tick Genome and Microbiome Consortium (TIGMIC)"/>
            <person name="Jia N."/>
            <person name="Wang J."/>
            <person name="Shi W."/>
            <person name="Du L."/>
            <person name="Sun Y."/>
            <person name="Zhan W."/>
            <person name="Jiang J.F."/>
            <person name="Wang Q."/>
            <person name="Zhang B."/>
            <person name="Ji P."/>
            <person name="Bell-Sakyi L."/>
            <person name="Cui X.M."/>
            <person name="Yuan T.T."/>
            <person name="Jiang B.G."/>
            <person name="Yang W.F."/>
            <person name="Lam T.T."/>
            <person name="Chang Q.C."/>
            <person name="Ding S.J."/>
            <person name="Wang X.J."/>
            <person name="Zhu J.G."/>
            <person name="Ruan X.D."/>
            <person name="Zhao L."/>
            <person name="Wei J.T."/>
            <person name="Ye R.Z."/>
            <person name="Que T.C."/>
            <person name="Du C.H."/>
            <person name="Zhou Y.H."/>
            <person name="Cheng J.X."/>
            <person name="Dai P.F."/>
            <person name="Guo W.B."/>
            <person name="Han X.H."/>
            <person name="Huang E.J."/>
            <person name="Li L.F."/>
            <person name="Wei W."/>
            <person name="Gao Y.C."/>
            <person name="Liu J.Z."/>
            <person name="Shao H.Z."/>
            <person name="Wang X."/>
            <person name="Wang C.C."/>
            <person name="Yang T.C."/>
            <person name="Huo Q.B."/>
            <person name="Li W."/>
            <person name="Chen H.Y."/>
            <person name="Chen S.E."/>
            <person name="Zhou L.G."/>
            <person name="Ni X.B."/>
            <person name="Tian J.H."/>
            <person name="Sheng Y."/>
            <person name="Liu T."/>
            <person name="Pan Y.S."/>
            <person name="Xia L.Y."/>
            <person name="Li J."/>
            <person name="Zhao F."/>
            <person name="Cao W.C."/>
        </authorList>
    </citation>
    <scope>NUCLEOTIDE SEQUENCE</scope>
    <source>
        <strain evidence="12">Rmic-2018</strain>
    </source>
</reference>
<comment type="caution">
    <text evidence="12">The sequence shown here is derived from an EMBL/GenBank/DDBJ whole genome shotgun (WGS) entry which is preliminary data.</text>
</comment>
<dbReference type="InterPro" id="IPR018497">
    <property type="entry name" value="Peptidase_M13_C"/>
</dbReference>
<evidence type="ECO:0000256" key="3">
    <source>
        <dbReference type="ARBA" id="ARBA00022670"/>
    </source>
</evidence>
<dbReference type="AlphaFoldDB" id="A0A9J6DFP8"/>
<evidence type="ECO:0000313" key="12">
    <source>
        <dbReference type="EMBL" id="KAH8020758.1"/>
    </source>
</evidence>
<feature type="transmembrane region" description="Helical" evidence="9">
    <location>
        <begin position="141"/>
        <end position="164"/>
    </location>
</feature>
<dbReference type="SUPFAM" id="SSF55486">
    <property type="entry name" value="Metalloproteases ('zincins'), catalytic domain"/>
    <property type="match status" value="1"/>
</dbReference>
<feature type="compositionally biased region" description="Basic and acidic residues" evidence="8">
    <location>
        <begin position="1"/>
        <end position="16"/>
    </location>
</feature>
<dbReference type="Pfam" id="PF05649">
    <property type="entry name" value="Peptidase_M13_N"/>
    <property type="match status" value="1"/>
</dbReference>
<evidence type="ECO:0000256" key="9">
    <source>
        <dbReference type="SAM" id="Phobius"/>
    </source>
</evidence>
<keyword evidence="6" id="KW-0862">Zinc</keyword>
<dbReference type="InterPro" id="IPR024079">
    <property type="entry name" value="MetalloPept_cat_dom_sf"/>
</dbReference>
<dbReference type="Gene3D" id="3.40.390.10">
    <property type="entry name" value="Collagenase (Catalytic Domain)"/>
    <property type="match status" value="1"/>
</dbReference>
<dbReference type="VEuPathDB" id="VectorBase:LOC119173819"/>
<feature type="compositionally biased region" description="Basic and acidic residues" evidence="8">
    <location>
        <begin position="42"/>
        <end position="69"/>
    </location>
</feature>
<dbReference type="PANTHER" id="PTHR11733:SF241">
    <property type="entry name" value="GH26575P-RELATED"/>
    <property type="match status" value="1"/>
</dbReference>
<keyword evidence="9" id="KW-0812">Transmembrane</keyword>
<evidence type="ECO:0000256" key="4">
    <source>
        <dbReference type="ARBA" id="ARBA00022723"/>
    </source>
</evidence>
<keyword evidence="5" id="KW-0378">Hydrolase</keyword>
<feature type="domain" description="Peptidase M13 N-terminal" evidence="11">
    <location>
        <begin position="197"/>
        <end position="553"/>
    </location>
</feature>
<dbReference type="InterPro" id="IPR008753">
    <property type="entry name" value="Peptidase_M13_N"/>
</dbReference>
<dbReference type="EMBL" id="JABSTU010000009">
    <property type="protein sequence ID" value="KAH8020758.1"/>
    <property type="molecule type" value="Genomic_DNA"/>
</dbReference>
<dbReference type="GO" id="GO:0004222">
    <property type="term" value="F:metalloendopeptidase activity"/>
    <property type="evidence" value="ECO:0007669"/>
    <property type="project" value="InterPro"/>
</dbReference>
<dbReference type="Proteomes" id="UP000821866">
    <property type="component" value="Chromosome 7"/>
</dbReference>
<evidence type="ECO:0000256" key="6">
    <source>
        <dbReference type="ARBA" id="ARBA00022833"/>
    </source>
</evidence>
<feature type="region of interest" description="Disordered" evidence="8">
    <location>
        <begin position="108"/>
        <end position="135"/>
    </location>
</feature>
<reference evidence="12" key="2">
    <citation type="submission" date="2021-09" db="EMBL/GenBank/DDBJ databases">
        <authorList>
            <person name="Jia N."/>
            <person name="Wang J."/>
            <person name="Shi W."/>
            <person name="Du L."/>
            <person name="Sun Y."/>
            <person name="Zhan W."/>
            <person name="Jiang J."/>
            <person name="Wang Q."/>
            <person name="Zhang B."/>
            <person name="Ji P."/>
            <person name="Sakyi L.B."/>
            <person name="Cui X."/>
            <person name="Yuan T."/>
            <person name="Jiang B."/>
            <person name="Yang W."/>
            <person name="Lam T.T.-Y."/>
            <person name="Chang Q."/>
            <person name="Ding S."/>
            <person name="Wang X."/>
            <person name="Zhu J."/>
            <person name="Ruan X."/>
            <person name="Zhao L."/>
            <person name="Wei J."/>
            <person name="Que T."/>
            <person name="Du C."/>
            <person name="Cheng J."/>
            <person name="Dai P."/>
            <person name="Han X."/>
            <person name="Huang E."/>
            <person name="Gao Y."/>
            <person name="Liu J."/>
            <person name="Shao H."/>
            <person name="Ye R."/>
            <person name="Li L."/>
            <person name="Wei W."/>
            <person name="Wang X."/>
            <person name="Wang C."/>
            <person name="Huo Q."/>
            <person name="Li W."/>
            <person name="Guo W."/>
            <person name="Chen H."/>
            <person name="Chen S."/>
            <person name="Zhou L."/>
            <person name="Zhou L."/>
            <person name="Ni X."/>
            <person name="Tian J."/>
            <person name="Zhou Y."/>
            <person name="Sheng Y."/>
            <person name="Liu T."/>
            <person name="Pan Y."/>
            <person name="Xia L."/>
            <person name="Li J."/>
            <person name="Zhao F."/>
            <person name="Cao W."/>
        </authorList>
    </citation>
    <scope>NUCLEOTIDE SEQUENCE</scope>
    <source>
        <strain evidence="12">Rmic-2018</strain>
        <tissue evidence="12">Larvae</tissue>
    </source>
</reference>
<dbReference type="GO" id="GO:0046872">
    <property type="term" value="F:metal ion binding"/>
    <property type="evidence" value="ECO:0007669"/>
    <property type="project" value="UniProtKB-KW"/>
</dbReference>
<dbReference type="InterPro" id="IPR000718">
    <property type="entry name" value="Peptidase_M13"/>
</dbReference>
<organism evidence="12 13">
    <name type="scientific">Rhipicephalus microplus</name>
    <name type="common">Cattle tick</name>
    <name type="synonym">Boophilus microplus</name>
    <dbReference type="NCBI Taxonomy" id="6941"/>
    <lineage>
        <taxon>Eukaryota</taxon>
        <taxon>Metazoa</taxon>
        <taxon>Ecdysozoa</taxon>
        <taxon>Arthropoda</taxon>
        <taxon>Chelicerata</taxon>
        <taxon>Arachnida</taxon>
        <taxon>Acari</taxon>
        <taxon>Parasitiformes</taxon>
        <taxon>Ixodida</taxon>
        <taxon>Ixodoidea</taxon>
        <taxon>Ixodidae</taxon>
        <taxon>Rhipicephalinae</taxon>
        <taxon>Rhipicephalus</taxon>
        <taxon>Boophilus</taxon>
    </lineage>
</organism>
<evidence type="ECO:0000259" key="11">
    <source>
        <dbReference type="Pfam" id="PF05649"/>
    </source>
</evidence>
<feature type="compositionally biased region" description="Basic residues" evidence="8">
    <location>
        <begin position="25"/>
        <end position="41"/>
    </location>
</feature>
<proteinExistence type="inferred from homology"/>
<dbReference type="GO" id="GO:0005886">
    <property type="term" value="C:plasma membrane"/>
    <property type="evidence" value="ECO:0007669"/>
    <property type="project" value="TreeGrafter"/>
</dbReference>
<protein>
    <recommendedName>
        <fullName evidence="14">M13 family peptidase</fullName>
    </recommendedName>
</protein>
<feature type="region of interest" description="Disordered" evidence="8">
    <location>
        <begin position="1"/>
        <end position="82"/>
    </location>
</feature>
<evidence type="ECO:0000256" key="2">
    <source>
        <dbReference type="ARBA" id="ARBA00007357"/>
    </source>
</evidence>
<comment type="cofactor">
    <cofactor evidence="1">
        <name>Zn(2+)</name>
        <dbReference type="ChEBI" id="CHEBI:29105"/>
    </cofactor>
</comment>
<dbReference type="Pfam" id="PF01431">
    <property type="entry name" value="Peptidase_M13"/>
    <property type="match status" value="1"/>
</dbReference>
<evidence type="ECO:0000256" key="1">
    <source>
        <dbReference type="ARBA" id="ARBA00001947"/>
    </source>
</evidence>
<dbReference type="Gene3D" id="1.10.1380.10">
    <property type="entry name" value="Neutral endopeptidase , domain2"/>
    <property type="match status" value="1"/>
</dbReference>
<feature type="compositionally biased region" description="Polar residues" evidence="8">
    <location>
        <begin position="70"/>
        <end position="81"/>
    </location>
</feature>
<keyword evidence="9" id="KW-1133">Transmembrane helix</keyword>
<comment type="similarity">
    <text evidence="2">Belongs to the peptidase M13 family.</text>
</comment>
<keyword evidence="4" id="KW-0479">Metal-binding</keyword>
<dbReference type="PROSITE" id="PS51885">
    <property type="entry name" value="NEPRILYSIN"/>
    <property type="match status" value="1"/>
</dbReference>
<evidence type="ECO:0000256" key="8">
    <source>
        <dbReference type="SAM" id="MobiDB-lite"/>
    </source>
</evidence>
<name>A0A9J6DFP8_RHIMP</name>
<evidence type="ECO:0000256" key="7">
    <source>
        <dbReference type="ARBA" id="ARBA00023049"/>
    </source>
</evidence>
<feature type="domain" description="Peptidase M13 C-terminal" evidence="10">
    <location>
        <begin position="624"/>
        <end position="802"/>
    </location>
</feature>
<keyword evidence="9" id="KW-0472">Membrane</keyword>
<dbReference type="GO" id="GO:0016485">
    <property type="term" value="P:protein processing"/>
    <property type="evidence" value="ECO:0007669"/>
    <property type="project" value="TreeGrafter"/>
</dbReference>
<evidence type="ECO:0000313" key="13">
    <source>
        <dbReference type="Proteomes" id="UP000821866"/>
    </source>
</evidence>
<keyword evidence="7" id="KW-0482">Metalloprotease</keyword>
<keyword evidence="13" id="KW-1185">Reference proteome</keyword>
<evidence type="ECO:0008006" key="14">
    <source>
        <dbReference type="Google" id="ProtNLM"/>
    </source>
</evidence>
<keyword evidence="3" id="KW-0645">Protease</keyword>
<accession>A0A9J6DFP8</accession>
<evidence type="ECO:0000259" key="10">
    <source>
        <dbReference type="Pfam" id="PF01431"/>
    </source>
</evidence>
<dbReference type="InterPro" id="IPR042089">
    <property type="entry name" value="Peptidase_M13_dom_2"/>
</dbReference>
<sequence length="805" mass="91126">MENKLPVDSKTEKGRGGDQQQQQQQKKKRQTQLRHPMMRGKKIADKPGKQRDKRKEEIGVESVKDKQTSDKQAAANQQASEYTYRCARGQDLREQRRFGPEVGATTTATAKRAVRAEAQWHRRRNRKELSPPAPAAPTRTAVVAFVTVSVLSCILVLSSTLLILQYLRAPIVGTCTTAGCIAQAEAILNAMNASVKPCSDFYRFSCGSWKPRGPYRSMIEQIFAKSFAIAIKELEENVSKSVLPIAQRYYQSCTAKRSDDLLQSEIQKFAKFKRDLGLLWPEEWPEKSNVAMPPLKVLVNLTVNWNVNLIFNVRVIPGYKGRPRSIFLQRGVLGPSWSVYKPDEMKRSIEEHCQFLRAQAPTPVLLKEIMKAYLAVVNASLSFEPDARDEEKTTLKEINERTESGKDKWEEYMKETLPDFVWRPEDVVLIQHPAILDNIGHLLESMSDKSLRLGIAWVFVYLTFWTVVGKPHLLFEGSAEELEVREKYACLSHVASTFGLVVSHDHLLKRFTDDVRLHIDTVFKTIKAAYQRAFADADWIDESVKTKLKAKVSESLTLNSLPGSEFFSNFAIAAVYKHFPNATSSFFDNFVNIAKSFRKKLSSDDFVNAFSKTLGDGHVATSYSYYYNTVYFAVGALESPMFHVDSTFSSTYGSMGTLMASSMARAFDERGIVFDRGEVAPWWIADRKEYERRLKCDLGAGRSRSDSGAAFASPLFWAALGLRTSYDAYRSAIKVRKTVDIFRIKGLEKYSDDQVFFMSYCLITCAIDSNGDACNIPVRQSSKFAVAFRCPEKAPMNPRERCPFL</sequence>
<dbReference type="PANTHER" id="PTHR11733">
    <property type="entry name" value="ZINC METALLOPROTEASE FAMILY M13 NEPRILYSIN-RELATED"/>
    <property type="match status" value="1"/>
</dbReference>
<gene>
    <name evidence="12" type="ORF">HPB51_003415</name>
</gene>